<dbReference type="SUPFAM" id="SSF46458">
    <property type="entry name" value="Globin-like"/>
    <property type="match status" value="1"/>
</dbReference>
<evidence type="ECO:0000259" key="6">
    <source>
        <dbReference type="PROSITE" id="PS50111"/>
    </source>
</evidence>
<dbReference type="GO" id="GO:0007165">
    <property type="term" value="P:signal transduction"/>
    <property type="evidence" value="ECO:0007669"/>
    <property type="project" value="UniProtKB-KW"/>
</dbReference>
<dbReference type="Proteomes" id="UP000249524">
    <property type="component" value="Unassembled WGS sequence"/>
</dbReference>
<dbReference type="Gene3D" id="1.10.287.950">
    <property type="entry name" value="Methyl-accepting chemotaxis protein"/>
    <property type="match status" value="1"/>
</dbReference>
<evidence type="ECO:0000256" key="5">
    <source>
        <dbReference type="SAM" id="Coils"/>
    </source>
</evidence>
<protein>
    <submittedName>
        <fullName evidence="8">Globin-coupled sensor protein</fullName>
    </submittedName>
</protein>
<keyword evidence="2" id="KW-0145">Chemotaxis</keyword>
<gene>
    <name evidence="8" type="ORF">DJ019_17990</name>
</gene>
<dbReference type="SUPFAM" id="SSF58104">
    <property type="entry name" value="Methyl-accepting chemotaxis protein (MCP) signaling domain"/>
    <property type="match status" value="1"/>
</dbReference>
<dbReference type="GO" id="GO:0004888">
    <property type="term" value="F:transmembrane signaling receptor activity"/>
    <property type="evidence" value="ECO:0007669"/>
    <property type="project" value="InterPro"/>
</dbReference>
<dbReference type="InterPro" id="IPR051310">
    <property type="entry name" value="MCP_chemotaxis"/>
</dbReference>
<dbReference type="InterPro" id="IPR003660">
    <property type="entry name" value="HAMP_dom"/>
</dbReference>
<organism evidence="8 9">
    <name type="scientific">Phenylobacterium kunshanense</name>
    <dbReference type="NCBI Taxonomy" id="1445034"/>
    <lineage>
        <taxon>Bacteria</taxon>
        <taxon>Pseudomonadati</taxon>
        <taxon>Pseudomonadota</taxon>
        <taxon>Alphaproteobacteria</taxon>
        <taxon>Caulobacterales</taxon>
        <taxon>Caulobacteraceae</taxon>
        <taxon>Phenylobacterium</taxon>
    </lineage>
</organism>
<dbReference type="PROSITE" id="PS50111">
    <property type="entry name" value="CHEMOTAXIS_TRANSDUC_2"/>
    <property type="match status" value="1"/>
</dbReference>
<feature type="domain" description="HAMP" evidence="7">
    <location>
        <begin position="188"/>
        <end position="240"/>
    </location>
</feature>
<dbReference type="InterPro" id="IPR012292">
    <property type="entry name" value="Globin/Proto"/>
</dbReference>
<reference evidence="8 9" key="1">
    <citation type="submission" date="2018-05" db="EMBL/GenBank/DDBJ databases">
        <authorList>
            <person name="Lanie J.A."/>
            <person name="Ng W.-L."/>
            <person name="Kazmierczak K.M."/>
            <person name="Andrzejewski T.M."/>
            <person name="Davidsen T.M."/>
            <person name="Wayne K.J."/>
            <person name="Tettelin H."/>
            <person name="Glass J.I."/>
            <person name="Rusch D."/>
            <person name="Podicherti R."/>
            <person name="Tsui H.-C.T."/>
            <person name="Winkler M.E."/>
        </authorList>
    </citation>
    <scope>NUCLEOTIDE SEQUENCE [LARGE SCALE GENOMIC DNA]</scope>
    <source>
        <strain evidence="8 9">BUT-10</strain>
    </source>
</reference>
<evidence type="ECO:0000313" key="9">
    <source>
        <dbReference type="Proteomes" id="UP000249524"/>
    </source>
</evidence>
<dbReference type="GO" id="GO:0006935">
    <property type="term" value="P:chemotaxis"/>
    <property type="evidence" value="ECO:0007669"/>
    <property type="project" value="UniProtKB-KW"/>
</dbReference>
<name>A0A328B5S5_9CAUL</name>
<accession>A0A328B5S5</accession>
<dbReference type="Pfam" id="PF11563">
    <property type="entry name" value="Protoglobin"/>
    <property type="match status" value="1"/>
</dbReference>
<dbReference type="InterPro" id="IPR004090">
    <property type="entry name" value="Chemotax_Me-accpt_rcpt"/>
</dbReference>
<keyword evidence="9" id="KW-1185">Reference proteome</keyword>
<dbReference type="GO" id="GO:0020037">
    <property type="term" value="F:heme binding"/>
    <property type="evidence" value="ECO:0007669"/>
    <property type="project" value="InterPro"/>
</dbReference>
<proteinExistence type="inferred from homology"/>
<feature type="domain" description="Methyl-accepting transducer" evidence="6">
    <location>
        <begin position="245"/>
        <end position="474"/>
    </location>
</feature>
<dbReference type="Gene3D" id="1.10.490.10">
    <property type="entry name" value="Globins"/>
    <property type="match status" value="1"/>
</dbReference>
<dbReference type="Pfam" id="PF00015">
    <property type="entry name" value="MCPsignal"/>
    <property type="match status" value="1"/>
</dbReference>
<comment type="subcellular location">
    <subcellularLocation>
        <location evidence="1">Membrane</location>
    </subcellularLocation>
</comment>
<comment type="caution">
    <text evidence="8">The sequence shown here is derived from an EMBL/GenBank/DDBJ whole genome shotgun (WGS) entry which is preliminary data.</text>
</comment>
<keyword evidence="5" id="KW-0175">Coiled coil</keyword>
<feature type="coiled-coil region" evidence="5">
    <location>
        <begin position="165"/>
        <end position="196"/>
    </location>
</feature>
<dbReference type="PANTHER" id="PTHR43531">
    <property type="entry name" value="PROTEIN ICFG"/>
    <property type="match status" value="1"/>
</dbReference>
<evidence type="ECO:0000256" key="3">
    <source>
        <dbReference type="ARBA" id="ARBA00029447"/>
    </source>
</evidence>
<dbReference type="InterPro" id="IPR044398">
    <property type="entry name" value="Globin-sensor_dom"/>
</dbReference>
<dbReference type="PANTHER" id="PTHR43531:SF11">
    <property type="entry name" value="METHYL-ACCEPTING CHEMOTAXIS PROTEIN 3"/>
    <property type="match status" value="1"/>
</dbReference>
<evidence type="ECO:0000259" key="7">
    <source>
        <dbReference type="PROSITE" id="PS50885"/>
    </source>
</evidence>
<dbReference type="PROSITE" id="PS50885">
    <property type="entry name" value="HAMP"/>
    <property type="match status" value="1"/>
</dbReference>
<dbReference type="FunFam" id="1.10.287.950:FF:000001">
    <property type="entry name" value="Methyl-accepting chemotaxis sensory transducer"/>
    <property type="match status" value="1"/>
</dbReference>
<dbReference type="OrthoDB" id="266313at2"/>
<sequence length="505" mass="53728">MKERDTVADQFAVKERLDFIGLDEGARDSLRALRPFIKAEIQPALEVFYAKLRKTPRVRGFFSDERHIQGAQNGQARHWNVIADGQFDDAYVNGVRRIGETHARIGLEPRWYIAGYALITEALLRRLVEARWPKGLGGRGKGAAETADAITSLVKAMMVDMDFAISVYLDTLENERQRLEAERRETEDHQNAAMQAISDALARVSNGDLRARMDVELSPEFASLKANFNSAMDAMERAIGSASDAAQVVGEGVDQIGTAASNLSRRTEQQAANLEETAAALEEITTTVRKSAEGALVASEAVAQAKAEADRSGAVVEQAIGAMDEIDGSSSQISQIIGVIDEIAFQTNLLALNAGVEAARAGDAGKGFAVVASEVRALAQRSAEAAKEIKALITQSGAQVKSGVTLVGETGQALAAIAERVTAIDGLIREIAASAQEQTRALSEVNNAVSQLDQLTQQNAAMVEETTAATHALNAQSIDLSRLMAGFTVGAAATARPGASRARAA</sequence>
<evidence type="ECO:0000313" key="8">
    <source>
        <dbReference type="EMBL" id="RAK62752.1"/>
    </source>
</evidence>
<dbReference type="InterPro" id="IPR004089">
    <property type="entry name" value="MCPsignal_dom"/>
</dbReference>
<evidence type="ECO:0000256" key="4">
    <source>
        <dbReference type="PROSITE-ProRule" id="PRU00284"/>
    </source>
</evidence>
<dbReference type="CDD" id="cd11386">
    <property type="entry name" value="MCP_signal"/>
    <property type="match status" value="1"/>
</dbReference>
<dbReference type="SMART" id="SM00304">
    <property type="entry name" value="HAMP"/>
    <property type="match status" value="1"/>
</dbReference>
<dbReference type="InterPro" id="IPR039379">
    <property type="entry name" value="Protoglobin_sensor_dom"/>
</dbReference>
<keyword evidence="4" id="KW-0807">Transducer</keyword>
<dbReference type="AlphaFoldDB" id="A0A328B5S5"/>
<dbReference type="SMART" id="SM00283">
    <property type="entry name" value="MA"/>
    <property type="match status" value="1"/>
</dbReference>
<comment type="similarity">
    <text evidence="3">Belongs to the methyl-accepting chemotaxis (MCP) protein family.</text>
</comment>
<dbReference type="PRINTS" id="PR00260">
    <property type="entry name" value="CHEMTRNSDUCR"/>
</dbReference>
<dbReference type="GO" id="GO:0019825">
    <property type="term" value="F:oxygen binding"/>
    <property type="evidence" value="ECO:0007669"/>
    <property type="project" value="InterPro"/>
</dbReference>
<dbReference type="CDD" id="cd01068">
    <property type="entry name" value="globin_sensor"/>
    <property type="match status" value="1"/>
</dbReference>
<dbReference type="InterPro" id="IPR009050">
    <property type="entry name" value="Globin-like_sf"/>
</dbReference>
<evidence type="ECO:0000256" key="1">
    <source>
        <dbReference type="ARBA" id="ARBA00004370"/>
    </source>
</evidence>
<dbReference type="EMBL" id="QFYS01000010">
    <property type="protein sequence ID" value="RAK62752.1"/>
    <property type="molecule type" value="Genomic_DNA"/>
</dbReference>
<evidence type="ECO:0000256" key="2">
    <source>
        <dbReference type="ARBA" id="ARBA00022500"/>
    </source>
</evidence>
<dbReference type="GO" id="GO:0016020">
    <property type="term" value="C:membrane"/>
    <property type="evidence" value="ECO:0007669"/>
    <property type="project" value="UniProtKB-SubCell"/>
</dbReference>